<reference evidence="1" key="2">
    <citation type="submission" date="2020-11" db="EMBL/GenBank/DDBJ databases">
        <authorList>
            <person name="McCartney M.A."/>
            <person name="Auch B."/>
            <person name="Kono T."/>
            <person name="Mallez S."/>
            <person name="Becker A."/>
            <person name="Gohl D.M."/>
            <person name="Silverstein K.A.T."/>
            <person name="Koren S."/>
            <person name="Bechman K.B."/>
            <person name="Herman A."/>
            <person name="Abrahante J.E."/>
            <person name="Garbe J."/>
        </authorList>
    </citation>
    <scope>NUCLEOTIDE SEQUENCE</scope>
    <source>
        <strain evidence="1">Duluth1</strain>
        <tissue evidence="1">Whole animal</tissue>
    </source>
</reference>
<accession>A0A9D4IAH0</accession>
<dbReference type="Proteomes" id="UP000828390">
    <property type="component" value="Unassembled WGS sequence"/>
</dbReference>
<evidence type="ECO:0000313" key="1">
    <source>
        <dbReference type="EMBL" id="KAH3752862.1"/>
    </source>
</evidence>
<reference evidence="1" key="1">
    <citation type="journal article" date="2019" name="bioRxiv">
        <title>The Genome of the Zebra Mussel, Dreissena polymorpha: A Resource for Invasive Species Research.</title>
        <authorList>
            <person name="McCartney M.A."/>
            <person name="Auch B."/>
            <person name="Kono T."/>
            <person name="Mallez S."/>
            <person name="Zhang Y."/>
            <person name="Obille A."/>
            <person name="Becker A."/>
            <person name="Abrahante J.E."/>
            <person name="Garbe J."/>
            <person name="Badalamenti J.P."/>
            <person name="Herman A."/>
            <person name="Mangelson H."/>
            <person name="Liachko I."/>
            <person name="Sullivan S."/>
            <person name="Sone E.D."/>
            <person name="Koren S."/>
            <person name="Silverstein K.A.T."/>
            <person name="Beckman K.B."/>
            <person name="Gohl D.M."/>
        </authorList>
    </citation>
    <scope>NUCLEOTIDE SEQUENCE</scope>
    <source>
        <strain evidence="1">Duluth1</strain>
        <tissue evidence="1">Whole animal</tissue>
    </source>
</reference>
<evidence type="ECO:0000313" key="2">
    <source>
        <dbReference type="Proteomes" id="UP000828390"/>
    </source>
</evidence>
<gene>
    <name evidence="1" type="ORF">DPMN_187488</name>
</gene>
<dbReference type="AlphaFoldDB" id="A0A9D4IAH0"/>
<comment type="caution">
    <text evidence="1">The sequence shown here is derived from an EMBL/GenBank/DDBJ whole genome shotgun (WGS) entry which is preliminary data.</text>
</comment>
<keyword evidence="2" id="KW-1185">Reference proteome</keyword>
<organism evidence="1 2">
    <name type="scientific">Dreissena polymorpha</name>
    <name type="common">Zebra mussel</name>
    <name type="synonym">Mytilus polymorpha</name>
    <dbReference type="NCBI Taxonomy" id="45954"/>
    <lineage>
        <taxon>Eukaryota</taxon>
        <taxon>Metazoa</taxon>
        <taxon>Spiralia</taxon>
        <taxon>Lophotrochozoa</taxon>
        <taxon>Mollusca</taxon>
        <taxon>Bivalvia</taxon>
        <taxon>Autobranchia</taxon>
        <taxon>Heteroconchia</taxon>
        <taxon>Euheterodonta</taxon>
        <taxon>Imparidentia</taxon>
        <taxon>Neoheterodontei</taxon>
        <taxon>Myida</taxon>
        <taxon>Dreissenoidea</taxon>
        <taxon>Dreissenidae</taxon>
        <taxon>Dreissena</taxon>
    </lineage>
</organism>
<dbReference type="EMBL" id="JAIWYP010000010">
    <property type="protein sequence ID" value="KAH3752862.1"/>
    <property type="molecule type" value="Genomic_DNA"/>
</dbReference>
<sequence length="121" mass="13656">MKNAPAPGGHVFKATGTIFELVRDIIGTNCLTKFNEDRTIDVASRVFKRRNAPTPGAHVFEPTATIFELVQYIIRTNLLTKFHDDGNKPEPFFVKDITGTNVLTKFYEDLTIDVSSRVLKR</sequence>
<proteinExistence type="predicted"/>
<protein>
    <submittedName>
        <fullName evidence="1">Uncharacterized protein</fullName>
    </submittedName>
</protein>
<name>A0A9D4IAH0_DREPO</name>